<sequence>MSIRTVPGCPPRIVSLPWTASQWKKTIKNIVPMTDIGGLNLNWHEEEALLLEQTFDDPSQHPVHTHAECALIEYLRMEYEEHKRHRSTLHKESASHKKRKCGERERSREPVGVSNDFMEVGSRKERGGYIGGGGRVVGLEVGGGRGATSDSLQKNLESGSEVYSKAGKKVESWRTTERDSFTSKRSREEMENQPESKGWEMVPAFSYIGVSKLCCAACKMWIEGYNQQEGPEFYTRGSHVKWYWPWGLPQLNEDVLSKYMVKKITSAYRQHCRANGRLKNLSDGSTAATTAPVSPDSIDQLVFESLS</sequence>
<protein>
    <submittedName>
        <fullName evidence="2">Uncharacterized protein</fullName>
    </submittedName>
</protein>
<dbReference type="AlphaFoldDB" id="A0A2T7A227"/>
<name>A0A2T7A227_TUBBO</name>
<gene>
    <name evidence="2" type="ORF">B9Z19DRAFT_1062367</name>
</gene>
<feature type="region of interest" description="Disordered" evidence="1">
    <location>
        <begin position="174"/>
        <end position="195"/>
    </location>
</feature>
<dbReference type="Pfam" id="PF14441">
    <property type="entry name" value="OTT_1508_deam"/>
    <property type="match status" value="1"/>
</dbReference>
<feature type="compositionally biased region" description="Basic and acidic residues" evidence="1">
    <location>
        <begin position="174"/>
        <end position="190"/>
    </location>
</feature>
<proteinExistence type="predicted"/>
<organism evidence="2 3">
    <name type="scientific">Tuber borchii</name>
    <name type="common">White truffle</name>
    <dbReference type="NCBI Taxonomy" id="42251"/>
    <lineage>
        <taxon>Eukaryota</taxon>
        <taxon>Fungi</taxon>
        <taxon>Dikarya</taxon>
        <taxon>Ascomycota</taxon>
        <taxon>Pezizomycotina</taxon>
        <taxon>Pezizomycetes</taxon>
        <taxon>Pezizales</taxon>
        <taxon>Tuberaceae</taxon>
        <taxon>Tuber</taxon>
    </lineage>
</organism>
<evidence type="ECO:0000256" key="1">
    <source>
        <dbReference type="SAM" id="MobiDB-lite"/>
    </source>
</evidence>
<dbReference type="Proteomes" id="UP000244722">
    <property type="component" value="Unassembled WGS sequence"/>
</dbReference>
<keyword evidence="3" id="KW-1185">Reference proteome</keyword>
<dbReference type="OrthoDB" id="4184514at2759"/>
<feature type="region of interest" description="Disordered" evidence="1">
    <location>
        <begin position="85"/>
        <end position="110"/>
    </location>
</feature>
<evidence type="ECO:0000313" key="2">
    <source>
        <dbReference type="EMBL" id="PUU81796.1"/>
    </source>
</evidence>
<evidence type="ECO:0000313" key="3">
    <source>
        <dbReference type="Proteomes" id="UP000244722"/>
    </source>
</evidence>
<dbReference type="InterPro" id="IPR027796">
    <property type="entry name" value="OTT_1508_deam-like"/>
</dbReference>
<accession>A0A2T7A227</accession>
<reference evidence="2 3" key="1">
    <citation type="submission" date="2017-04" db="EMBL/GenBank/DDBJ databases">
        <title>Draft genome sequence of Tuber borchii Vittad., a whitish edible truffle.</title>
        <authorList>
            <consortium name="DOE Joint Genome Institute"/>
            <person name="Murat C."/>
            <person name="Kuo A."/>
            <person name="Barry K.W."/>
            <person name="Clum A."/>
            <person name="Dockter R.B."/>
            <person name="Fauchery L."/>
            <person name="Iotti M."/>
            <person name="Kohler A."/>
            <person name="Labutti K."/>
            <person name="Lindquist E.A."/>
            <person name="Lipzen A."/>
            <person name="Ohm R.A."/>
            <person name="Wang M."/>
            <person name="Grigoriev I.V."/>
            <person name="Zambonelli A."/>
            <person name="Martin F.M."/>
        </authorList>
    </citation>
    <scope>NUCLEOTIDE SEQUENCE [LARGE SCALE GENOMIC DNA]</scope>
    <source>
        <strain evidence="2 3">Tbo3840</strain>
    </source>
</reference>
<comment type="caution">
    <text evidence="2">The sequence shown here is derived from an EMBL/GenBank/DDBJ whole genome shotgun (WGS) entry which is preliminary data.</text>
</comment>
<dbReference type="EMBL" id="NESQ01000039">
    <property type="protein sequence ID" value="PUU81796.1"/>
    <property type="molecule type" value="Genomic_DNA"/>
</dbReference>